<comment type="caution">
    <text evidence="3">The sequence shown here is derived from an EMBL/GenBank/DDBJ whole genome shotgun (WGS) entry which is preliminary data.</text>
</comment>
<sequence length="903" mass="101361">GDVREAVVCTLVSEGISASRTPLGRENGKWFSPRRYWDREDLLQAFALTASPPRTLSRPRPTLKGDLPVTRTHEAGAGSGHLFPLSVEFTDGFWARAAPAHPVLLPWSSFVACRLPGFCIASYLTHSDLSLPQAILHAERQFLRRSWSTWCQQAVAHRLEWQRQAVACAHHRLRWLRKAFCVWRESARGLRTDPSQVRAALTVVAALSISLRGRVSEDGQGTGCTVPRGTAPVLGLEQRLALHSAEQQKLMRADLHRQHTLLYRALQTWGVYQSRVRSVLQEVAARESRHERRLLRGALRRWRENAVAQADEAKKASRAAAHYKRTLCSKVLIVWREAVSVQIYYRQQEGQAVRDAQVALNRGCLRIWFRRWRDRSWSAAQQRVQMERVAQHYRRQLLLQAMTRWKVHHLSCIRKRLLQRQAARLLAQTLGRTCFHQWRQQLADSRREQQDTARALWFWAFSLQAKVWAAWLGFVLEMRRKKARQERAVQAYHQQLLREGVTRLLCFAAGMKAFRQQLHAQQQVQAAHSLHRVVRRCATLWKQKALGLGREPQPPTSTVCSRRVTFEGPLPSHLAAGAGNASLETKRTTAPRGLRGALDSLPSAAGDTQLLELNAARWARKQPRRPSFLLEPIESQTPLGCGTLGAQGPEALWEHGLGEVQPIGLALTTPFLAKAQTALDPSSPLPSAPGLKPPPTASTGLELLPPSSFMLRGAEAHTWASAQPTIPGLKSQAPSSLASVPNPHLLLPGDFTGTRPGPGSDTAGVYLGPVSASSAQVTPGTWNPWVQPGPRREDGQDQAYSPIATGHMDLEAELEGIQQQLQDYQTTKQNLRSYQRQASSLRQWLELSQEEPRPEDQEAEQQVQEELQEVEAQIQQLASKLQAQRQPIRTCIARIHALRQALC</sequence>
<accession>A0A4U1F5N0</accession>
<dbReference type="PANTHER" id="PTHR22028">
    <property type="entry name" value="SFI1 SPINDLE BODY DOMAIN-CONTAINING PROTEIN-RELATED"/>
    <property type="match status" value="1"/>
</dbReference>
<dbReference type="InterPro" id="IPR052270">
    <property type="entry name" value="CACF_protein"/>
</dbReference>
<feature type="non-terminal residue" evidence="3">
    <location>
        <position position="1"/>
    </location>
</feature>
<dbReference type="EMBL" id="RWIC01000375">
    <property type="protein sequence ID" value="TKC44729.1"/>
    <property type="molecule type" value="Genomic_DNA"/>
</dbReference>
<feature type="region of interest" description="Disordered" evidence="2">
    <location>
        <begin position="725"/>
        <end position="763"/>
    </location>
</feature>
<dbReference type="Proteomes" id="UP000308365">
    <property type="component" value="Unassembled WGS sequence"/>
</dbReference>
<evidence type="ECO:0008006" key="5">
    <source>
        <dbReference type="Google" id="ProtNLM"/>
    </source>
</evidence>
<evidence type="ECO:0000256" key="1">
    <source>
        <dbReference type="SAM" id="Coils"/>
    </source>
</evidence>
<evidence type="ECO:0000313" key="4">
    <source>
        <dbReference type="Proteomes" id="UP000308365"/>
    </source>
</evidence>
<dbReference type="Gene3D" id="3.40.190.10">
    <property type="entry name" value="Periplasmic binding protein-like II"/>
    <property type="match status" value="1"/>
</dbReference>
<protein>
    <recommendedName>
        <fullName evidence="5">Sfi1 spindle body domain-containing protein</fullName>
    </recommendedName>
</protein>
<feature type="region of interest" description="Disordered" evidence="2">
    <location>
        <begin position="678"/>
        <end position="704"/>
    </location>
</feature>
<keyword evidence="1" id="KW-0175">Coiled coil</keyword>
<feature type="compositionally biased region" description="Pro residues" evidence="2">
    <location>
        <begin position="683"/>
        <end position="696"/>
    </location>
</feature>
<name>A0A4U1F5N0_MONMO</name>
<dbReference type="AlphaFoldDB" id="A0A4U1F5N0"/>
<dbReference type="PANTHER" id="PTHR22028:SF4">
    <property type="entry name" value="PROTEIN SFI1 HOMOLOG"/>
    <property type="match status" value="1"/>
</dbReference>
<organism evidence="3 4">
    <name type="scientific">Monodon monoceros</name>
    <name type="common">Narwhal</name>
    <name type="synonym">Ceratodon monodon</name>
    <dbReference type="NCBI Taxonomy" id="40151"/>
    <lineage>
        <taxon>Eukaryota</taxon>
        <taxon>Metazoa</taxon>
        <taxon>Chordata</taxon>
        <taxon>Craniata</taxon>
        <taxon>Vertebrata</taxon>
        <taxon>Euteleostomi</taxon>
        <taxon>Mammalia</taxon>
        <taxon>Eutheria</taxon>
        <taxon>Laurasiatheria</taxon>
        <taxon>Artiodactyla</taxon>
        <taxon>Whippomorpha</taxon>
        <taxon>Cetacea</taxon>
        <taxon>Odontoceti</taxon>
        <taxon>Monodontidae</taxon>
        <taxon>Monodon</taxon>
    </lineage>
</organism>
<evidence type="ECO:0000313" key="3">
    <source>
        <dbReference type="EMBL" id="TKC44729.1"/>
    </source>
</evidence>
<reference evidence="4" key="1">
    <citation type="journal article" date="2019" name="IScience">
        <title>Narwhal Genome Reveals Long-Term Low Genetic Diversity despite Current Large Abundance Size.</title>
        <authorList>
            <person name="Westbury M.V."/>
            <person name="Petersen B."/>
            <person name="Garde E."/>
            <person name="Heide-Jorgensen M.P."/>
            <person name="Lorenzen E.D."/>
        </authorList>
    </citation>
    <scope>NUCLEOTIDE SEQUENCE [LARGE SCALE GENOMIC DNA]</scope>
</reference>
<proteinExistence type="predicted"/>
<feature type="coiled-coil region" evidence="1">
    <location>
        <begin position="807"/>
        <end position="884"/>
    </location>
</feature>
<dbReference type="GO" id="GO:0019902">
    <property type="term" value="F:phosphatase binding"/>
    <property type="evidence" value="ECO:0007669"/>
    <property type="project" value="TreeGrafter"/>
</dbReference>
<gene>
    <name evidence="3" type="ORF">EI555_012730</name>
</gene>
<evidence type="ECO:0000256" key="2">
    <source>
        <dbReference type="SAM" id="MobiDB-lite"/>
    </source>
</evidence>